<protein>
    <submittedName>
        <fullName evidence="1">Uncharacterized protein</fullName>
    </submittedName>
</protein>
<organism evidence="1 2">
    <name type="scientific">Cohnella phaseoli</name>
    <dbReference type="NCBI Taxonomy" id="456490"/>
    <lineage>
        <taxon>Bacteria</taxon>
        <taxon>Bacillati</taxon>
        <taxon>Bacillota</taxon>
        <taxon>Bacilli</taxon>
        <taxon>Bacillales</taxon>
        <taxon>Paenibacillaceae</taxon>
        <taxon>Cohnella</taxon>
    </lineage>
</organism>
<dbReference type="EMBL" id="QRDZ01000013">
    <property type="protein sequence ID" value="RED76015.1"/>
    <property type="molecule type" value="Genomic_DNA"/>
</dbReference>
<reference evidence="1 2" key="1">
    <citation type="submission" date="2018-07" db="EMBL/GenBank/DDBJ databases">
        <title>Genomic Encyclopedia of Type Strains, Phase III (KMG-III): the genomes of soil and plant-associated and newly described type strains.</title>
        <authorList>
            <person name="Whitman W."/>
        </authorList>
    </citation>
    <scope>NUCLEOTIDE SEQUENCE [LARGE SCALE GENOMIC DNA]</scope>
    <source>
        <strain evidence="1 2">CECT 7287</strain>
    </source>
</reference>
<keyword evidence="2" id="KW-1185">Reference proteome</keyword>
<name>A0A3D9JPV8_9BACL</name>
<evidence type="ECO:0000313" key="2">
    <source>
        <dbReference type="Proteomes" id="UP000256977"/>
    </source>
</evidence>
<comment type="caution">
    <text evidence="1">The sequence shown here is derived from an EMBL/GenBank/DDBJ whole genome shotgun (WGS) entry which is preliminary data.</text>
</comment>
<proteinExistence type="predicted"/>
<sequence>METDVLNYANGGTPLKMPIPYVLTHDSDFQHAIWFQWPISVFNDGDCIYEGGIVDEFDDVVVLINNKLFFKHSWQFVRHLAVQNS</sequence>
<dbReference type="AlphaFoldDB" id="A0A3D9JPV8"/>
<gene>
    <name evidence="1" type="ORF">DFP98_11375</name>
</gene>
<evidence type="ECO:0000313" key="1">
    <source>
        <dbReference type="EMBL" id="RED76015.1"/>
    </source>
</evidence>
<dbReference type="Proteomes" id="UP000256977">
    <property type="component" value="Unassembled WGS sequence"/>
</dbReference>
<accession>A0A3D9JPV8</accession>